<keyword evidence="3" id="KW-1185">Reference proteome</keyword>
<dbReference type="VEuPathDB" id="TriTrypDB:BSAL_51280"/>
<gene>
    <name evidence="2" type="ORF">BSAL_51280</name>
</gene>
<dbReference type="AlphaFoldDB" id="A0A0S4IKJ7"/>
<protein>
    <submittedName>
        <fullName evidence="2">Uncharacterized protein</fullName>
    </submittedName>
</protein>
<dbReference type="Proteomes" id="UP000051952">
    <property type="component" value="Unassembled WGS sequence"/>
</dbReference>
<sequence>MDFDGIDGGERVSYASMRSIARQDILGCSADGQERGEALNWRAAVKRHPFFTEVTNAAQQQGEELGKVLGTAVGVLTSLVSLSEEASSHKGEEGVDKDTVMATSEGNNTAALLLQQLHLLVALYHSSPVPTRRALKRATNERRTANENVAQNSTDETSETFSSDDDDDDEEGDDDGSAATEKLRVAIHSTVHEIKRGTLKSLFKSWSSGVGGSATRKAALQTLETFVDQNRPAAGGNGGTAPQQRLDDW</sequence>
<feature type="compositionally biased region" description="Acidic residues" evidence="1">
    <location>
        <begin position="156"/>
        <end position="176"/>
    </location>
</feature>
<dbReference type="EMBL" id="CYKH01000057">
    <property type="protein sequence ID" value="CUE66630.1"/>
    <property type="molecule type" value="Genomic_DNA"/>
</dbReference>
<name>A0A0S4IKJ7_BODSA</name>
<accession>A0A0S4IKJ7</accession>
<evidence type="ECO:0000313" key="3">
    <source>
        <dbReference type="Proteomes" id="UP000051952"/>
    </source>
</evidence>
<organism evidence="2 3">
    <name type="scientific">Bodo saltans</name>
    <name type="common">Flagellated protozoan</name>
    <dbReference type="NCBI Taxonomy" id="75058"/>
    <lineage>
        <taxon>Eukaryota</taxon>
        <taxon>Discoba</taxon>
        <taxon>Euglenozoa</taxon>
        <taxon>Kinetoplastea</taxon>
        <taxon>Metakinetoplastina</taxon>
        <taxon>Eubodonida</taxon>
        <taxon>Bodonidae</taxon>
        <taxon>Bodo</taxon>
    </lineage>
</organism>
<feature type="region of interest" description="Disordered" evidence="1">
    <location>
        <begin position="229"/>
        <end position="249"/>
    </location>
</feature>
<evidence type="ECO:0000313" key="2">
    <source>
        <dbReference type="EMBL" id="CUE66630.1"/>
    </source>
</evidence>
<reference evidence="3" key="1">
    <citation type="submission" date="2015-09" db="EMBL/GenBank/DDBJ databases">
        <authorList>
            <consortium name="Pathogen Informatics"/>
        </authorList>
    </citation>
    <scope>NUCLEOTIDE SEQUENCE [LARGE SCALE GENOMIC DNA]</scope>
    <source>
        <strain evidence="3">Lake Konstanz</strain>
    </source>
</reference>
<feature type="region of interest" description="Disordered" evidence="1">
    <location>
        <begin position="133"/>
        <end position="177"/>
    </location>
</feature>
<evidence type="ECO:0000256" key="1">
    <source>
        <dbReference type="SAM" id="MobiDB-lite"/>
    </source>
</evidence>
<proteinExistence type="predicted"/>